<name>A0A2W5GII4_9SPHI</name>
<dbReference type="EMBL" id="QFOI01000259">
    <property type="protein sequence ID" value="PZP45556.1"/>
    <property type="molecule type" value="Genomic_DNA"/>
</dbReference>
<sequence>MYAEAYHKWYSQKIGRDFEMLVFGHGGIPVVLFPTSKGRYYEVKDRGMIDQVGWLLESGQVKIYCPDSIDADSWYNKQAEPWMRPVNHNMYDSLILDEVLGRAFYETGHDRAVMAGCSFGGYHAANFAFRHPDKVRAMFSMSGIFDMRAQMDGYYDDNVFYNNPVDYLPGDNDSNLWNMQIALGTGEFDICLGYNQELAGILYNKGIHYWLDIQPGAVHDWPLWMEQFPKYLSQI</sequence>
<dbReference type="PANTHER" id="PTHR48098">
    <property type="entry name" value="ENTEROCHELIN ESTERASE-RELATED"/>
    <property type="match status" value="1"/>
</dbReference>
<accession>A0A2W5GII4</accession>
<protein>
    <submittedName>
        <fullName evidence="2">Esterase</fullName>
    </submittedName>
</protein>
<dbReference type="Proteomes" id="UP000249645">
    <property type="component" value="Unassembled WGS sequence"/>
</dbReference>
<evidence type="ECO:0000313" key="3">
    <source>
        <dbReference type="Proteomes" id="UP000249645"/>
    </source>
</evidence>
<dbReference type="Pfam" id="PF00561">
    <property type="entry name" value="Abhydrolase_1"/>
    <property type="match status" value="1"/>
</dbReference>
<dbReference type="Gene3D" id="3.40.50.1820">
    <property type="entry name" value="alpha/beta hydrolase"/>
    <property type="match status" value="1"/>
</dbReference>
<proteinExistence type="predicted"/>
<evidence type="ECO:0000259" key="1">
    <source>
        <dbReference type="Pfam" id="PF00561"/>
    </source>
</evidence>
<dbReference type="AlphaFoldDB" id="A0A2W5GII4"/>
<dbReference type="PANTHER" id="PTHR48098:SF3">
    <property type="entry name" value="IRON(III) ENTEROBACTIN ESTERASE"/>
    <property type="match status" value="1"/>
</dbReference>
<dbReference type="InterPro" id="IPR050583">
    <property type="entry name" value="Mycobacterial_A85_antigen"/>
</dbReference>
<dbReference type="InterPro" id="IPR029058">
    <property type="entry name" value="AB_hydrolase_fold"/>
</dbReference>
<reference evidence="2 3" key="1">
    <citation type="submission" date="2017-11" db="EMBL/GenBank/DDBJ databases">
        <title>Infants hospitalized years apart are colonized by the same room-sourced microbial strains.</title>
        <authorList>
            <person name="Brooks B."/>
            <person name="Olm M.R."/>
            <person name="Firek B.A."/>
            <person name="Baker R."/>
            <person name="Thomas B.C."/>
            <person name="Morowitz M.J."/>
            <person name="Banfield J.F."/>
        </authorList>
    </citation>
    <scope>NUCLEOTIDE SEQUENCE [LARGE SCALE GENOMIC DNA]</scope>
    <source>
        <strain evidence="2">S2_009_000_R2_76</strain>
    </source>
</reference>
<gene>
    <name evidence="2" type="ORF">DI598_13140</name>
</gene>
<dbReference type="InterPro" id="IPR000073">
    <property type="entry name" value="AB_hydrolase_1"/>
</dbReference>
<evidence type="ECO:0000313" key="2">
    <source>
        <dbReference type="EMBL" id="PZP45556.1"/>
    </source>
</evidence>
<dbReference type="SUPFAM" id="SSF53474">
    <property type="entry name" value="alpha/beta-Hydrolases"/>
    <property type="match status" value="1"/>
</dbReference>
<feature type="domain" description="AB hydrolase-1" evidence="1">
    <location>
        <begin position="102"/>
        <end position="152"/>
    </location>
</feature>
<comment type="caution">
    <text evidence="2">The sequence shown here is derived from an EMBL/GenBank/DDBJ whole genome shotgun (WGS) entry which is preliminary data.</text>
</comment>
<organism evidence="2 3">
    <name type="scientific">Pseudopedobacter saltans</name>
    <dbReference type="NCBI Taxonomy" id="151895"/>
    <lineage>
        <taxon>Bacteria</taxon>
        <taxon>Pseudomonadati</taxon>
        <taxon>Bacteroidota</taxon>
        <taxon>Sphingobacteriia</taxon>
        <taxon>Sphingobacteriales</taxon>
        <taxon>Sphingobacteriaceae</taxon>
        <taxon>Pseudopedobacter</taxon>
    </lineage>
</organism>